<feature type="compositionally biased region" description="Acidic residues" evidence="1">
    <location>
        <begin position="1"/>
        <end position="20"/>
    </location>
</feature>
<organism evidence="2 3">
    <name type="scientific">Jatropha curcas</name>
    <name type="common">Barbados nut</name>
    <dbReference type="NCBI Taxonomy" id="180498"/>
    <lineage>
        <taxon>Eukaryota</taxon>
        <taxon>Viridiplantae</taxon>
        <taxon>Streptophyta</taxon>
        <taxon>Embryophyta</taxon>
        <taxon>Tracheophyta</taxon>
        <taxon>Spermatophyta</taxon>
        <taxon>Magnoliopsida</taxon>
        <taxon>eudicotyledons</taxon>
        <taxon>Gunneridae</taxon>
        <taxon>Pentapetalae</taxon>
        <taxon>rosids</taxon>
        <taxon>fabids</taxon>
        <taxon>Malpighiales</taxon>
        <taxon>Euphorbiaceae</taxon>
        <taxon>Crotonoideae</taxon>
        <taxon>Jatropheae</taxon>
        <taxon>Jatropha</taxon>
    </lineage>
</organism>
<feature type="region of interest" description="Disordered" evidence="1">
    <location>
        <begin position="1"/>
        <end position="76"/>
    </location>
</feature>
<feature type="compositionally biased region" description="Basic residues" evidence="1">
    <location>
        <begin position="48"/>
        <end position="60"/>
    </location>
</feature>
<reference evidence="2 3" key="1">
    <citation type="journal article" date="2014" name="PLoS ONE">
        <title>Global Analysis of Gene Expression Profiles in Physic Nut (Jatropha curcas L.) Seedlings Exposed to Salt Stress.</title>
        <authorList>
            <person name="Zhang L."/>
            <person name="Zhang C."/>
            <person name="Wu P."/>
            <person name="Chen Y."/>
            <person name="Li M."/>
            <person name="Jiang H."/>
            <person name="Wu G."/>
        </authorList>
    </citation>
    <scope>NUCLEOTIDE SEQUENCE [LARGE SCALE GENOMIC DNA]</scope>
    <source>
        <strain evidence="3">cv. GZQX0401</strain>
        <tissue evidence="2">Young leaves</tissue>
    </source>
</reference>
<protein>
    <submittedName>
        <fullName evidence="2">Uncharacterized protein</fullName>
    </submittedName>
</protein>
<dbReference type="AlphaFoldDB" id="A0A067KA57"/>
<dbReference type="PANTHER" id="PTHR14386:SF2">
    <property type="entry name" value="PROTEIN FAM204A"/>
    <property type="match status" value="1"/>
</dbReference>
<gene>
    <name evidence="2" type="ORF">JCGZ_13038</name>
</gene>
<dbReference type="PANTHER" id="PTHR14386">
    <property type="entry name" value="PROTEIN FAM204A"/>
    <property type="match status" value="1"/>
</dbReference>
<evidence type="ECO:0000313" key="2">
    <source>
        <dbReference type="EMBL" id="KDP33007.1"/>
    </source>
</evidence>
<sequence length="153" mass="17771">MSPEDEEEEEEEKEIDDEDERREKAIASTPPLQPNFKRKHVSQDQELHKRRLKLKSKVQKKSKDGTGRLHRKDLKYSDGIDSTRKIEESSVTNLKNHHDSINLSAEQDIVAPRQAPKKHQKLYWGLQIGCSTLSVGWLDLDNWKEVLTMLVDS</sequence>
<proteinExistence type="predicted"/>
<dbReference type="OrthoDB" id="639110at2759"/>
<evidence type="ECO:0000256" key="1">
    <source>
        <dbReference type="SAM" id="MobiDB-lite"/>
    </source>
</evidence>
<dbReference type="EMBL" id="KK914568">
    <property type="protein sequence ID" value="KDP33007.1"/>
    <property type="molecule type" value="Genomic_DNA"/>
</dbReference>
<accession>A0A067KA57</accession>
<evidence type="ECO:0000313" key="3">
    <source>
        <dbReference type="Proteomes" id="UP000027138"/>
    </source>
</evidence>
<dbReference type="InterPro" id="IPR037690">
    <property type="entry name" value="FAM204A"/>
</dbReference>
<name>A0A067KA57_JATCU</name>
<dbReference type="Proteomes" id="UP000027138">
    <property type="component" value="Unassembled WGS sequence"/>
</dbReference>
<keyword evidence="3" id="KW-1185">Reference proteome</keyword>